<feature type="active site" description="Schiff-base intermediate with acetaldehyde" evidence="6">
    <location>
        <position position="156"/>
    </location>
</feature>
<name>A0A2N9L4U6_9BACT</name>
<dbReference type="HAMAP" id="MF_00114">
    <property type="entry name" value="DeoC_type1"/>
    <property type="match status" value="1"/>
</dbReference>
<feature type="active site" description="Proton donor/acceptor" evidence="6">
    <location>
        <position position="94"/>
    </location>
</feature>
<dbReference type="SMART" id="SM01133">
    <property type="entry name" value="DeoC"/>
    <property type="match status" value="1"/>
</dbReference>
<keyword evidence="2 6" id="KW-0963">Cytoplasm</keyword>
<dbReference type="EMBL" id="OKRB01000057">
    <property type="protein sequence ID" value="SPE18347.1"/>
    <property type="molecule type" value="Genomic_DNA"/>
</dbReference>
<dbReference type="GO" id="GO:0005737">
    <property type="term" value="C:cytoplasm"/>
    <property type="evidence" value="ECO:0007669"/>
    <property type="project" value="UniProtKB-SubCell"/>
</dbReference>
<gene>
    <name evidence="6 7" type="primary">deoC</name>
    <name evidence="7" type="ORF">SBA5_150081</name>
</gene>
<dbReference type="Pfam" id="PF01791">
    <property type="entry name" value="DeoC"/>
    <property type="match status" value="1"/>
</dbReference>
<dbReference type="PANTHER" id="PTHR10889:SF1">
    <property type="entry name" value="DEOXYRIBOSE-PHOSPHATE ALDOLASE"/>
    <property type="match status" value="1"/>
</dbReference>
<sequence length="228" mass="24163">MNITAEEIKAMLDVALLPPTTTPKEVEALAVVVRNEGYGQMCLNTAHIQRAVAALKGSRAKVVAAVGFPLGAVTTEMKVFETEHALADGAAEIDMVLNIGVFLEGDLKSAEGDVRAVVEAAGGAPVKVIIETPFLTERQKADASRVAQATGAAFVKTCTGFSPDPSALYEDVRLIRRTVGPNMGVKASGRIGNYFRFAAMVEAGANRMGINLGQAREILRGWEAEHPQ</sequence>
<comment type="function">
    <text evidence="6">Catalyzes a reversible aldol reaction between acetaldehyde and D-glyceraldehyde 3-phosphate to generate 2-deoxy-D-ribose 5-phosphate.</text>
</comment>
<dbReference type="Gene3D" id="3.20.20.70">
    <property type="entry name" value="Aldolase class I"/>
    <property type="match status" value="1"/>
</dbReference>
<dbReference type="AlphaFoldDB" id="A0A2N9L4U6"/>
<comment type="subcellular location">
    <subcellularLocation>
        <location evidence="6">Cytoplasm</location>
    </subcellularLocation>
</comment>
<comment type="pathway">
    <text evidence="6">Carbohydrate degradation; 2-deoxy-D-ribose 1-phosphate degradation; D-glyceraldehyde 3-phosphate and acetaldehyde from 2-deoxy-alpha-D-ribose 1-phosphate: step 2/2.</text>
</comment>
<keyword evidence="3 6" id="KW-0456">Lyase</keyword>
<dbReference type="NCBIfam" id="TIGR00126">
    <property type="entry name" value="deoC"/>
    <property type="match status" value="1"/>
</dbReference>
<evidence type="ECO:0000256" key="4">
    <source>
        <dbReference type="ARBA" id="ARBA00023270"/>
    </source>
</evidence>
<dbReference type="SUPFAM" id="SSF51569">
    <property type="entry name" value="Aldolase"/>
    <property type="match status" value="1"/>
</dbReference>
<dbReference type="InterPro" id="IPR002915">
    <property type="entry name" value="DeoC/FbaB/LacD_aldolase"/>
</dbReference>
<organism evidence="7 8">
    <name type="scientific">Candidatus Sulfuritelmatomonas gaucii</name>
    <dbReference type="NCBI Taxonomy" id="2043161"/>
    <lineage>
        <taxon>Bacteria</taxon>
        <taxon>Pseudomonadati</taxon>
        <taxon>Acidobacteriota</taxon>
        <taxon>Terriglobia</taxon>
        <taxon>Terriglobales</taxon>
        <taxon>Acidobacteriaceae</taxon>
        <taxon>Candidatus Sulfuritelmatomonas</taxon>
    </lineage>
</organism>
<dbReference type="UniPathway" id="UPA00002">
    <property type="reaction ID" value="UER00468"/>
</dbReference>
<feature type="active site" description="Proton donor/acceptor" evidence="6">
    <location>
        <position position="186"/>
    </location>
</feature>
<comment type="catalytic activity">
    <reaction evidence="5 6">
        <text>2-deoxy-D-ribose 5-phosphate = D-glyceraldehyde 3-phosphate + acetaldehyde</text>
        <dbReference type="Rhea" id="RHEA:12821"/>
        <dbReference type="ChEBI" id="CHEBI:15343"/>
        <dbReference type="ChEBI" id="CHEBI:59776"/>
        <dbReference type="ChEBI" id="CHEBI:62877"/>
        <dbReference type="EC" id="4.1.2.4"/>
    </reaction>
</comment>
<accession>A0A2N9L4U6</accession>
<evidence type="ECO:0000256" key="2">
    <source>
        <dbReference type="ARBA" id="ARBA00022490"/>
    </source>
</evidence>
<evidence type="ECO:0000256" key="5">
    <source>
        <dbReference type="ARBA" id="ARBA00048791"/>
    </source>
</evidence>
<protein>
    <recommendedName>
        <fullName evidence="6">Deoxyribose-phosphate aldolase</fullName>
        <shortName evidence="6">DERA</shortName>
        <ecNumber evidence="6">4.1.2.4</ecNumber>
    </recommendedName>
    <alternativeName>
        <fullName evidence="6">2-deoxy-D-ribose 5-phosphate aldolase</fullName>
    </alternativeName>
    <alternativeName>
        <fullName evidence="6">Phosphodeoxyriboaldolase</fullName>
        <shortName evidence="6">Deoxyriboaldolase</shortName>
    </alternativeName>
</protein>
<dbReference type="GO" id="GO:0009264">
    <property type="term" value="P:deoxyribonucleotide catabolic process"/>
    <property type="evidence" value="ECO:0007669"/>
    <property type="project" value="UniProtKB-UniRule"/>
</dbReference>
<evidence type="ECO:0000256" key="1">
    <source>
        <dbReference type="ARBA" id="ARBA00010936"/>
    </source>
</evidence>
<evidence type="ECO:0000256" key="6">
    <source>
        <dbReference type="HAMAP-Rule" id="MF_00114"/>
    </source>
</evidence>
<dbReference type="InterPro" id="IPR011343">
    <property type="entry name" value="DeoC"/>
</dbReference>
<dbReference type="InterPro" id="IPR013785">
    <property type="entry name" value="Aldolase_TIM"/>
</dbReference>
<evidence type="ECO:0000256" key="3">
    <source>
        <dbReference type="ARBA" id="ARBA00023239"/>
    </source>
</evidence>
<dbReference type="PANTHER" id="PTHR10889">
    <property type="entry name" value="DEOXYRIBOSE-PHOSPHATE ALDOLASE"/>
    <property type="match status" value="1"/>
</dbReference>
<evidence type="ECO:0000313" key="8">
    <source>
        <dbReference type="Proteomes" id="UP000239735"/>
    </source>
</evidence>
<dbReference type="GO" id="GO:0004139">
    <property type="term" value="F:deoxyribose-phosphate aldolase activity"/>
    <property type="evidence" value="ECO:0007669"/>
    <property type="project" value="UniProtKB-UniRule"/>
</dbReference>
<dbReference type="PIRSF" id="PIRSF001357">
    <property type="entry name" value="DeoC"/>
    <property type="match status" value="1"/>
</dbReference>
<comment type="similarity">
    <text evidence="1 6">Belongs to the DeoC/FbaB aldolase family. DeoC type 1 subfamily.</text>
</comment>
<dbReference type="CDD" id="cd00959">
    <property type="entry name" value="DeoC"/>
    <property type="match status" value="1"/>
</dbReference>
<dbReference type="GO" id="GO:0006018">
    <property type="term" value="P:2-deoxyribose 1-phosphate catabolic process"/>
    <property type="evidence" value="ECO:0007669"/>
    <property type="project" value="UniProtKB-UniRule"/>
</dbReference>
<dbReference type="EC" id="4.1.2.4" evidence="6"/>
<keyword evidence="4 6" id="KW-0704">Schiff base</keyword>
<evidence type="ECO:0000313" key="7">
    <source>
        <dbReference type="EMBL" id="SPE18347.1"/>
    </source>
</evidence>
<reference evidence="8" key="1">
    <citation type="submission" date="2018-02" db="EMBL/GenBank/DDBJ databases">
        <authorList>
            <person name="Hausmann B."/>
        </authorList>
    </citation>
    <scope>NUCLEOTIDE SEQUENCE [LARGE SCALE GENOMIC DNA]</scope>
    <source>
        <strain evidence="8">Peat soil MAG SbA5</strain>
    </source>
</reference>
<proteinExistence type="inferred from homology"/>
<dbReference type="GO" id="GO:0016052">
    <property type="term" value="P:carbohydrate catabolic process"/>
    <property type="evidence" value="ECO:0007669"/>
    <property type="project" value="TreeGrafter"/>
</dbReference>
<dbReference type="InterPro" id="IPR028581">
    <property type="entry name" value="DeoC_typeI"/>
</dbReference>
<dbReference type="Proteomes" id="UP000239735">
    <property type="component" value="Unassembled WGS sequence"/>
</dbReference>